<dbReference type="PANTHER" id="PTHR30537">
    <property type="entry name" value="HTH-TYPE TRANSCRIPTIONAL REGULATOR"/>
    <property type="match status" value="1"/>
</dbReference>
<dbReference type="Pfam" id="PF00126">
    <property type="entry name" value="HTH_1"/>
    <property type="match status" value="1"/>
</dbReference>
<dbReference type="RefSeq" id="WP_168109563.1">
    <property type="nucleotide sequence ID" value="NZ_VTOX01000010.1"/>
</dbReference>
<keyword evidence="2" id="KW-0805">Transcription regulation</keyword>
<dbReference type="PRINTS" id="PR00039">
    <property type="entry name" value="HTHLYSR"/>
</dbReference>
<keyword evidence="4" id="KW-0804">Transcription</keyword>
<dbReference type="Proteomes" id="UP000521868">
    <property type="component" value="Unassembled WGS sequence"/>
</dbReference>
<comment type="caution">
    <text evidence="6">The sequence shown here is derived from an EMBL/GenBank/DDBJ whole genome shotgun (WGS) entry which is preliminary data.</text>
</comment>
<evidence type="ECO:0000256" key="4">
    <source>
        <dbReference type="ARBA" id="ARBA00023163"/>
    </source>
</evidence>
<evidence type="ECO:0000256" key="2">
    <source>
        <dbReference type="ARBA" id="ARBA00023015"/>
    </source>
</evidence>
<organism evidence="6 7">
    <name type="scientific">Ramlibacter lithotrophicus</name>
    <dbReference type="NCBI Taxonomy" id="2606681"/>
    <lineage>
        <taxon>Bacteria</taxon>
        <taxon>Pseudomonadati</taxon>
        <taxon>Pseudomonadota</taxon>
        <taxon>Betaproteobacteria</taxon>
        <taxon>Burkholderiales</taxon>
        <taxon>Comamonadaceae</taxon>
        <taxon>Ramlibacter</taxon>
    </lineage>
</organism>
<proteinExistence type="inferred from homology"/>
<dbReference type="PANTHER" id="PTHR30537:SF74">
    <property type="entry name" value="HTH-TYPE TRANSCRIPTIONAL REGULATOR TRPI"/>
    <property type="match status" value="1"/>
</dbReference>
<dbReference type="Gene3D" id="3.40.190.10">
    <property type="entry name" value="Periplasmic binding protein-like II"/>
    <property type="match status" value="2"/>
</dbReference>
<evidence type="ECO:0000256" key="1">
    <source>
        <dbReference type="ARBA" id="ARBA00009437"/>
    </source>
</evidence>
<dbReference type="SUPFAM" id="SSF46785">
    <property type="entry name" value="Winged helix' DNA-binding domain"/>
    <property type="match status" value="1"/>
</dbReference>
<keyword evidence="7" id="KW-1185">Reference proteome</keyword>
<name>A0A7X6DJR2_9BURK</name>
<accession>A0A7X6DJR2</accession>
<protein>
    <submittedName>
        <fullName evidence="6">LysR family transcriptional regulator</fullName>
    </submittedName>
</protein>
<dbReference type="Gene3D" id="1.10.10.10">
    <property type="entry name" value="Winged helix-like DNA-binding domain superfamily/Winged helix DNA-binding domain"/>
    <property type="match status" value="1"/>
</dbReference>
<dbReference type="EMBL" id="VTOX01000010">
    <property type="protein sequence ID" value="NKE68446.1"/>
    <property type="molecule type" value="Genomic_DNA"/>
</dbReference>
<dbReference type="AlphaFoldDB" id="A0A7X6DJR2"/>
<evidence type="ECO:0000313" key="6">
    <source>
        <dbReference type="EMBL" id="NKE68446.1"/>
    </source>
</evidence>
<dbReference type="GO" id="GO:0006351">
    <property type="term" value="P:DNA-templated transcription"/>
    <property type="evidence" value="ECO:0007669"/>
    <property type="project" value="TreeGrafter"/>
</dbReference>
<feature type="domain" description="HTH lysR-type" evidence="5">
    <location>
        <begin position="1"/>
        <end position="63"/>
    </location>
</feature>
<dbReference type="InterPro" id="IPR058163">
    <property type="entry name" value="LysR-type_TF_proteobact-type"/>
</dbReference>
<dbReference type="InterPro" id="IPR000847">
    <property type="entry name" value="LysR_HTH_N"/>
</dbReference>
<evidence type="ECO:0000313" key="7">
    <source>
        <dbReference type="Proteomes" id="UP000521868"/>
    </source>
</evidence>
<keyword evidence="3" id="KW-0238">DNA-binding</keyword>
<gene>
    <name evidence="6" type="ORF">RAMLITH_21750</name>
</gene>
<comment type="similarity">
    <text evidence="1">Belongs to the LysR transcriptional regulatory family.</text>
</comment>
<dbReference type="InterPro" id="IPR036390">
    <property type="entry name" value="WH_DNA-bd_sf"/>
</dbReference>
<reference evidence="6 7" key="1">
    <citation type="journal article" date="2020" name="Nature">
        <title>Bacterial chemolithoautotrophy via manganese oxidation.</title>
        <authorList>
            <person name="Yu H."/>
            <person name="Leadbetter J.R."/>
        </authorList>
    </citation>
    <scope>NUCLEOTIDE SEQUENCE [LARGE SCALE GENOMIC DNA]</scope>
    <source>
        <strain evidence="6 7">RBP-1</strain>
    </source>
</reference>
<evidence type="ECO:0000256" key="3">
    <source>
        <dbReference type="ARBA" id="ARBA00023125"/>
    </source>
</evidence>
<sequence length="309" mass="34094">MPIRSPSLVELHAFLAVARTGSFRKAADQLHVTQAAVSRAVLRLEEELGVDVLARSGAGVRLTAAGEELRRRVEAPVAALEEAAQQLRRRSDRMRLRLAVVTSLGNLWLMPRLEDFRARHPEIELEFRQYHRDDDFQREDVDLWIALKQQSRQQWPRQISARYLVGREVVAVCTPRLARKAGTVQALLARPLLYHSIYPENWELWAGAVGAALPAGWRGTGFDLVINLIEAARAGMGVAVVQQCMVEADLASGRLVIPVPGAASTGRGYYLCRRRALGAHPAVEAFSHWLKLQAAASEPGVGTARPTPG</sequence>
<dbReference type="CDD" id="cd08432">
    <property type="entry name" value="PBP2_GcdR_TrpI_HvrB_AmpR_like"/>
    <property type="match status" value="1"/>
</dbReference>
<dbReference type="PROSITE" id="PS50931">
    <property type="entry name" value="HTH_LYSR"/>
    <property type="match status" value="1"/>
</dbReference>
<dbReference type="InterPro" id="IPR036388">
    <property type="entry name" value="WH-like_DNA-bd_sf"/>
</dbReference>
<dbReference type="Pfam" id="PF03466">
    <property type="entry name" value="LysR_substrate"/>
    <property type="match status" value="1"/>
</dbReference>
<dbReference type="GO" id="GO:0043565">
    <property type="term" value="F:sequence-specific DNA binding"/>
    <property type="evidence" value="ECO:0007669"/>
    <property type="project" value="TreeGrafter"/>
</dbReference>
<dbReference type="FunFam" id="1.10.10.10:FF:000001">
    <property type="entry name" value="LysR family transcriptional regulator"/>
    <property type="match status" value="1"/>
</dbReference>
<evidence type="ECO:0000259" key="5">
    <source>
        <dbReference type="PROSITE" id="PS50931"/>
    </source>
</evidence>
<dbReference type="GO" id="GO:0003700">
    <property type="term" value="F:DNA-binding transcription factor activity"/>
    <property type="evidence" value="ECO:0007669"/>
    <property type="project" value="InterPro"/>
</dbReference>
<dbReference type="InterPro" id="IPR005119">
    <property type="entry name" value="LysR_subst-bd"/>
</dbReference>
<dbReference type="SUPFAM" id="SSF53850">
    <property type="entry name" value="Periplasmic binding protein-like II"/>
    <property type="match status" value="1"/>
</dbReference>